<proteinExistence type="predicted"/>
<organism evidence="1 2">
    <name type="scientific">Cohnella ginsengisoli</name>
    <dbReference type="NCBI Taxonomy" id="425004"/>
    <lineage>
        <taxon>Bacteria</taxon>
        <taxon>Bacillati</taxon>
        <taxon>Bacillota</taxon>
        <taxon>Bacilli</taxon>
        <taxon>Bacillales</taxon>
        <taxon>Paenibacillaceae</taxon>
        <taxon>Cohnella</taxon>
    </lineage>
</organism>
<keyword evidence="2" id="KW-1185">Reference proteome</keyword>
<reference evidence="1 2" key="1">
    <citation type="submission" date="2022-10" db="EMBL/GenBank/DDBJ databases">
        <title>Comparative genomic analysis of Cohnella hashimotonis sp. nov., isolated from the International Space Station.</title>
        <authorList>
            <person name="Simpson A."/>
            <person name="Venkateswaran K."/>
        </authorList>
    </citation>
    <scope>NUCLEOTIDE SEQUENCE [LARGE SCALE GENOMIC DNA]</scope>
    <source>
        <strain evidence="1 2">DSM 18997</strain>
    </source>
</reference>
<comment type="caution">
    <text evidence="1">The sequence shown here is derived from an EMBL/GenBank/DDBJ whole genome shotgun (WGS) entry which is preliminary data.</text>
</comment>
<dbReference type="AlphaFoldDB" id="A0A9X4KD55"/>
<dbReference type="Proteomes" id="UP001153387">
    <property type="component" value="Unassembled WGS sequence"/>
</dbReference>
<sequence>MAKQIVNPLHSRIANWKNNLIDMSKRNTLLNFKPKASNSIKFMDEPSILYKLLVKEENQLNCEKLATQFSAQIEKLKGMAIEELEKKKRIFEETQKYKKILNKLRMAAKTRMNEQGINISYLTFGLLKMERNSKRRYFRLFFCPFAFGAHNHKKEQMLMTLSP</sequence>
<dbReference type="InterPro" id="IPR025103">
    <property type="entry name" value="DUF4011"/>
</dbReference>
<dbReference type="RefSeq" id="WP_277563845.1">
    <property type="nucleotide sequence ID" value="NZ_JAPDHZ010000002.1"/>
</dbReference>
<gene>
    <name evidence="1" type="ORF">OMP38_03145</name>
</gene>
<dbReference type="Pfam" id="PF13195">
    <property type="entry name" value="DUF4011"/>
    <property type="match status" value="1"/>
</dbReference>
<accession>A0A9X4KD55</accession>
<evidence type="ECO:0000313" key="1">
    <source>
        <dbReference type="EMBL" id="MDG0789959.1"/>
    </source>
</evidence>
<evidence type="ECO:0000313" key="2">
    <source>
        <dbReference type="Proteomes" id="UP001153387"/>
    </source>
</evidence>
<name>A0A9X4KD55_9BACL</name>
<protein>
    <submittedName>
        <fullName evidence="1">DUF4011 domain-containing protein</fullName>
    </submittedName>
</protein>
<dbReference type="EMBL" id="JAPDHZ010000002">
    <property type="protein sequence ID" value="MDG0789959.1"/>
    <property type="molecule type" value="Genomic_DNA"/>
</dbReference>